<evidence type="ECO:0000256" key="13">
    <source>
        <dbReference type="NCBIfam" id="TIGR03499"/>
    </source>
</evidence>
<keyword evidence="17" id="KW-0969">Cilium</keyword>
<keyword evidence="18" id="KW-1185">Reference proteome</keyword>
<keyword evidence="5" id="KW-1003">Cell membrane</keyword>
<evidence type="ECO:0000256" key="14">
    <source>
        <dbReference type="SAM" id="MobiDB-lite"/>
    </source>
</evidence>
<keyword evidence="6" id="KW-0547">Nucleotide-binding</keyword>
<reference evidence="18" key="1">
    <citation type="journal article" date="2019" name="Int. J. Syst. Evol. Microbiol.">
        <title>The Global Catalogue of Microorganisms (GCM) 10K type strain sequencing project: providing services to taxonomists for standard genome sequencing and annotation.</title>
        <authorList>
            <consortium name="The Broad Institute Genomics Platform"/>
            <consortium name="The Broad Institute Genome Sequencing Center for Infectious Disease"/>
            <person name="Wu L."/>
            <person name="Ma J."/>
        </authorList>
    </citation>
    <scope>NUCLEOTIDE SEQUENCE [LARGE SCALE GENOMIC DNA]</scope>
    <source>
        <strain evidence="18">JCM 30234</strain>
    </source>
</reference>
<evidence type="ECO:0000256" key="8">
    <source>
        <dbReference type="ARBA" id="ARBA00022927"/>
    </source>
</evidence>
<keyword evidence="10" id="KW-0472">Membrane</keyword>
<dbReference type="Pfam" id="PF00448">
    <property type="entry name" value="SRP54"/>
    <property type="match status" value="1"/>
</dbReference>
<evidence type="ECO:0000256" key="3">
    <source>
        <dbReference type="ARBA" id="ARBA00014919"/>
    </source>
</evidence>
<keyword evidence="8" id="KW-0653">Protein transport</keyword>
<dbReference type="SMART" id="SM00962">
    <property type="entry name" value="SRP54"/>
    <property type="match status" value="1"/>
</dbReference>
<dbReference type="Proteomes" id="UP001596620">
    <property type="component" value="Unassembled WGS sequence"/>
</dbReference>
<organism evidence="17 18">
    <name type="scientific">Lentibacillus kimchii</name>
    <dbReference type="NCBI Taxonomy" id="1542911"/>
    <lineage>
        <taxon>Bacteria</taxon>
        <taxon>Bacillati</taxon>
        <taxon>Bacillota</taxon>
        <taxon>Bacilli</taxon>
        <taxon>Bacillales</taxon>
        <taxon>Bacillaceae</taxon>
        <taxon>Lentibacillus</taxon>
    </lineage>
</organism>
<sequence>MKVKKYVAPSMPEAMDRIRKELGSQAVILNSRDVFRGGFLGLFKKRHIEVIAALDPQPQPESQHENHHKKEAAAVTKTTDKQTPSKNDPVLNEVKQLRKLVETQTADGADYPPDYQVIYHHLLAQEVDEKLAQNLMENVIRDHETNNGLLEDQERIWQDVSSEIERQLSTLNHGTDLQGQQIIQFVGPTGAGKTTTIAKIASSALMNEQKQVALMTADTYRISAIDQLNTYAQILNIPLEVIYNAEDYQAAVQKLASSDLILVDTAGRNFMEQKHVQDLQQTITFNASTRTCLVLSLTAKAKDMTAIYEQFQHLPISQVVFTKMDETREYGSILNIALPNSLGVAFLTNGQDVPDDIVKPSSRLISDLIAGDRHDR</sequence>
<dbReference type="CDD" id="cd17873">
    <property type="entry name" value="FlhF"/>
    <property type="match status" value="1"/>
</dbReference>
<dbReference type="InterPro" id="IPR020006">
    <property type="entry name" value="FlhF"/>
</dbReference>
<evidence type="ECO:0000256" key="4">
    <source>
        <dbReference type="ARBA" id="ARBA00022448"/>
    </source>
</evidence>
<dbReference type="InterPro" id="IPR000897">
    <property type="entry name" value="SRP54_GTPase_dom"/>
</dbReference>
<evidence type="ECO:0000256" key="12">
    <source>
        <dbReference type="ARBA" id="ARBA00025337"/>
    </source>
</evidence>
<comment type="function">
    <text evidence="12">Necessary for flagellar biosynthesis. May be involved in translocation of the flagellum.</text>
</comment>
<keyword evidence="17" id="KW-0966">Cell projection</keyword>
<dbReference type="Gene3D" id="1.20.120.1380">
    <property type="entry name" value="Flagellar FlhF biosynthesis protein, N domain"/>
    <property type="match status" value="1"/>
</dbReference>
<dbReference type="InterPro" id="IPR047040">
    <property type="entry name" value="FlhF__GTPase_dom"/>
</dbReference>
<evidence type="ECO:0000256" key="1">
    <source>
        <dbReference type="ARBA" id="ARBA00004413"/>
    </source>
</evidence>
<feature type="domain" description="AAA+ ATPase" evidence="15">
    <location>
        <begin position="179"/>
        <end position="317"/>
    </location>
</feature>
<evidence type="ECO:0000256" key="2">
    <source>
        <dbReference type="ARBA" id="ARBA00008531"/>
    </source>
</evidence>
<evidence type="ECO:0000256" key="5">
    <source>
        <dbReference type="ARBA" id="ARBA00022475"/>
    </source>
</evidence>
<evidence type="ECO:0000256" key="10">
    <source>
        <dbReference type="ARBA" id="ARBA00023136"/>
    </source>
</evidence>
<name>A0ABW2UQ38_9BACI</name>
<keyword evidence="9" id="KW-0342">GTP-binding</keyword>
<dbReference type="InterPro" id="IPR027417">
    <property type="entry name" value="P-loop_NTPase"/>
</dbReference>
<comment type="subcellular location">
    <subcellularLocation>
        <location evidence="1">Cell membrane</location>
        <topology evidence="1">Peripheral membrane protein</topology>
        <orientation evidence="1">Cytoplasmic side</orientation>
    </subcellularLocation>
</comment>
<evidence type="ECO:0000256" key="6">
    <source>
        <dbReference type="ARBA" id="ARBA00022741"/>
    </source>
</evidence>
<proteinExistence type="inferred from homology"/>
<dbReference type="SMART" id="SM00382">
    <property type="entry name" value="AAA"/>
    <property type="match status" value="1"/>
</dbReference>
<feature type="domain" description="SRP54-type proteins GTP-binding" evidence="16">
    <location>
        <begin position="180"/>
        <end position="371"/>
    </location>
</feature>
<evidence type="ECO:0000313" key="17">
    <source>
        <dbReference type="EMBL" id="MFC7745814.1"/>
    </source>
</evidence>
<evidence type="ECO:0000256" key="11">
    <source>
        <dbReference type="ARBA" id="ARBA00023225"/>
    </source>
</evidence>
<evidence type="ECO:0000259" key="15">
    <source>
        <dbReference type="SMART" id="SM00382"/>
    </source>
</evidence>
<feature type="region of interest" description="Disordered" evidence="14">
    <location>
        <begin position="57"/>
        <end position="90"/>
    </location>
</feature>
<dbReference type="PANTHER" id="PTHR43134">
    <property type="entry name" value="SIGNAL RECOGNITION PARTICLE RECEPTOR SUBUNIT ALPHA"/>
    <property type="match status" value="1"/>
</dbReference>
<evidence type="ECO:0000256" key="9">
    <source>
        <dbReference type="ARBA" id="ARBA00023134"/>
    </source>
</evidence>
<keyword evidence="17" id="KW-0282">Flagellum</keyword>
<comment type="caution">
    <text evidence="17">The sequence shown here is derived from an EMBL/GenBank/DDBJ whole genome shotgun (WGS) entry which is preliminary data.</text>
</comment>
<dbReference type="EMBL" id="JBHTGR010000001">
    <property type="protein sequence ID" value="MFC7745814.1"/>
    <property type="molecule type" value="Genomic_DNA"/>
</dbReference>
<dbReference type="PANTHER" id="PTHR43134:SF3">
    <property type="entry name" value="FLAGELLAR BIOSYNTHESIS PROTEIN FLHF"/>
    <property type="match status" value="1"/>
</dbReference>
<dbReference type="SUPFAM" id="SSF52540">
    <property type="entry name" value="P-loop containing nucleoside triphosphate hydrolases"/>
    <property type="match status" value="1"/>
</dbReference>
<gene>
    <name evidence="17" type="primary">flhF</name>
    <name evidence="17" type="ORF">ACFQU8_00980</name>
</gene>
<evidence type="ECO:0000256" key="7">
    <source>
        <dbReference type="ARBA" id="ARBA00022795"/>
    </source>
</evidence>
<keyword evidence="11" id="KW-1006">Bacterial flagellum protein export</keyword>
<dbReference type="InterPro" id="IPR003593">
    <property type="entry name" value="AAA+_ATPase"/>
</dbReference>
<protein>
    <recommendedName>
        <fullName evidence="3 13">Flagellar biosynthesis protein FlhF</fullName>
    </recommendedName>
</protein>
<accession>A0ABW2UQ38</accession>
<evidence type="ECO:0000313" key="18">
    <source>
        <dbReference type="Proteomes" id="UP001596620"/>
    </source>
</evidence>
<keyword evidence="4" id="KW-0813">Transport</keyword>
<keyword evidence="7" id="KW-1005">Bacterial flagellum biogenesis</keyword>
<comment type="similarity">
    <text evidence="2">Belongs to the GTP-binding SRP family.</text>
</comment>
<dbReference type="Gene3D" id="3.40.50.300">
    <property type="entry name" value="P-loop containing nucleotide triphosphate hydrolases"/>
    <property type="match status" value="1"/>
</dbReference>
<dbReference type="RefSeq" id="WP_382357285.1">
    <property type="nucleotide sequence ID" value="NZ_JBHTGR010000001.1"/>
</dbReference>
<evidence type="ECO:0000259" key="16">
    <source>
        <dbReference type="SMART" id="SM00962"/>
    </source>
</evidence>
<dbReference type="NCBIfam" id="TIGR03499">
    <property type="entry name" value="FlhF"/>
    <property type="match status" value="1"/>
</dbReference>